<dbReference type="GO" id="GO:0004553">
    <property type="term" value="F:hydrolase activity, hydrolyzing O-glycosyl compounds"/>
    <property type="evidence" value="ECO:0007669"/>
    <property type="project" value="InterPro"/>
</dbReference>
<keyword evidence="3" id="KW-0472">Membrane</keyword>
<comment type="similarity">
    <text evidence="1">Belongs to the glycosyl hydrolase 16 family.</text>
</comment>
<evidence type="ECO:0000313" key="5">
    <source>
        <dbReference type="EMBL" id="PPQ94690.1"/>
    </source>
</evidence>
<dbReference type="InterPro" id="IPR050546">
    <property type="entry name" value="Glycosyl_Hydrlase_16"/>
</dbReference>
<dbReference type="PANTHER" id="PTHR10963:SF55">
    <property type="entry name" value="GLYCOSIDE HYDROLASE FAMILY 16 PROTEIN"/>
    <property type="match status" value="1"/>
</dbReference>
<keyword evidence="6" id="KW-1185">Reference proteome</keyword>
<dbReference type="InterPro" id="IPR013320">
    <property type="entry name" value="ConA-like_dom_sf"/>
</dbReference>
<sequence length="767" mass="81290">MAYPYQRRLSGTQLAPSRARAASSEEESDLPSTHSHSHSLTPPRPFFISADTNRSSGSSIENSSVDPPSDSDAEITIPSRAATHQRVHARKRSSMSSSSAAYAPVDNPTSPLTPTYPTATTIAARRSSLNHHLPPGAAPPVPPIPDSPPSSATLFKALPSKPPPSSFTFPFQAYPGNPDPGLSIPGLSRRRSSLDSMSAADDLLQPSLTDLRKPFAPFMADNGAGSPTSEGGNASSSSLPRSSSSNSLYKQSAAAPIAASAATATGGAAAHAGLPRNSSVHSFRAPFLAPSSRPTSSLWSPPSYANQYASMPLSASPSASTTALPYTPGLGPAPTSGGAHGTTTYPPPFALALHKPKPPLPSTRLTAPIHPSEKPWLAAREPRARTSYWLTLGCVFLGVAGAALLCFTGIASVNVLDPSTLCPVLTEDFSGGTLDTSVWNYDIELGGFGNGEFEMTTGDSDNLFLRNGELYIMPTLTSDKVDNVLDGGKFTLDGCTTDNKTACSATSDQSLGTVINPVQSARINTKGNKSIRYGKVEFRAKLPTGDWLWPAVWMLPTSETYGAWPISGEIDILEARGNGPAYPAQGSNFIRSSLNYGPFPALLRTVFGWFSLKRSSFASGFHVYTLEWTEEFMRFSVDKTTHTLLEVSTRAAGPSFSLGKAKADPKRSYWNKAGFPQTARNGSEGAVVAVTNPYEGVDGATPAAPFDRDFYVIIDLAAGGTSGWFPDGKGGKMWLDGSLTAMRDFARAQDTWSKTWPASADDRAFRM</sequence>
<protein>
    <recommendedName>
        <fullName evidence="4">GH16 domain-containing protein</fullName>
    </recommendedName>
</protein>
<evidence type="ECO:0000256" key="2">
    <source>
        <dbReference type="SAM" id="MobiDB-lite"/>
    </source>
</evidence>
<dbReference type="STRING" id="93625.A0A409XVC4"/>
<keyword evidence="3" id="KW-1133">Transmembrane helix</keyword>
<dbReference type="Gene3D" id="2.60.120.200">
    <property type="match status" value="1"/>
</dbReference>
<feature type="compositionally biased region" description="Low complexity" evidence="2">
    <location>
        <begin position="55"/>
        <end position="64"/>
    </location>
</feature>
<dbReference type="InterPro" id="IPR000757">
    <property type="entry name" value="Beta-glucanase-like"/>
</dbReference>
<feature type="region of interest" description="Disordered" evidence="2">
    <location>
        <begin position="347"/>
        <end position="367"/>
    </location>
</feature>
<dbReference type="PANTHER" id="PTHR10963">
    <property type="entry name" value="GLYCOSYL HYDROLASE-RELATED"/>
    <property type="match status" value="1"/>
</dbReference>
<feature type="region of interest" description="Disordered" evidence="2">
    <location>
        <begin position="214"/>
        <end position="247"/>
    </location>
</feature>
<feature type="domain" description="GH16" evidence="4">
    <location>
        <begin position="427"/>
        <end position="754"/>
    </location>
</feature>
<feature type="compositionally biased region" description="Low complexity" evidence="2">
    <location>
        <begin position="235"/>
        <end position="247"/>
    </location>
</feature>
<feature type="compositionally biased region" description="Low complexity" evidence="2">
    <location>
        <begin position="108"/>
        <end position="117"/>
    </location>
</feature>
<evidence type="ECO:0000313" key="6">
    <source>
        <dbReference type="Proteomes" id="UP000283269"/>
    </source>
</evidence>
<dbReference type="Pfam" id="PF00722">
    <property type="entry name" value="Glyco_hydro_16"/>
    <property type="match status" value="1"/>
</dbReference>
<gene>
    <name evidence="5" type="ORF">CVT25_009545</name>
</gene>
<accession>A0A409XVC4</accession>
<evidence type="ECO:0000259" key="4">
    <source>
        <dbReference type="PROSITE" id="PS51762"/>
    </source>
</evidence>
<dbReference type="GO" id="GO:0005975">
    <property type="term" value="P:carbohydrate metabolic process"/>
    <property type="evidence" value="ECO:0007669"/>
    <property type="project" value="InterPro"/>
</dbReference>
<reference evidence="5 6" key="1">
    <citation type="journal article" date="2018" name="Evol. Lett.">
        <title>Horizontal gene cluster transfer increased hallucinogenic mushroom diversity.</title>
        <authorList>
            <person name="Reynolds H.T."/>
            <person name="Vijayakumar V."/>
            <person name="Gluck-Thaler E."/>
            <person name="Korotkin H.B."/>
            <person name="Matheny P.B."/>
            <person name="Slot J.C."/>
        </authorList>
    </citation>
    <scope>NUCLEOTIDE SEQUENCE [LARGE SCALE GENOMIC DNA]</scope>
    <source>
        <strain evidence="5 6">2631</strain>
    </source>
</reference>
<dbReference type="AlphaFoldDB" id="A0A409XVC4"/>
<feature type="region of interest" description="Disordered" evidence="2">
    <location>
        <begin position="129"/>
        <end position="190"/>
    </location>
</feature>
<feature type="compositionally biased region" description="Low complexity" evidence="2">
    <location>
        <begin position="30"/>
        <end position="41"/>
    </location>
</feature>
<dbReference type="PROSITE" id="PS51762">
    <property type="entry name" value="GH16_2"/>
    <property type="match status" value="1"/>
</dbReference>
<feature type="region of interest" description="Disordered" evidence="2">
    <location>
        <begin position="1"/>
        <end position="117"/>
    </location>
</feature>
<feature type="compositionally biased region" description="Basic residues" evidence="2">
    <location>
        <begin position="83"/>
        <end position="93"/>
    </location>
</feature>
<comment type="caution">
    <text evidence="5">The sequence shown here is derived from an EMBL/GenBank/DDBJ whole genome shotgun (WGS) entry which is preliminary data.</text>
</comment>
<evidence type="ECO:0000256" key="1">
    <source>
        <dbReference type="ARBA" id="ARBA00006865"/>
    </source>
</evidence>
<dbReference type="Proteomes" id="UP000283269">
    <property type="component" value="Unassembled WGS sequence"/>
</dbReference>
<evidence type="ECO:0000256" key="3">
    <source>
        <dbReference type="SAM" id="Phobius"/>
    </source>
</evidence>
<dbReference type="EMBL" id="NHYD01000271">
    <property type="protein sequence ID" value="PPQ94690.1"/>
    <property type="molecule type" value="Genomic_DNA"/>
</dbReference>
<name>A0A409XVC4_PSICY</name>
<organism evidence="5 6">
    <name type="scientific">Psilocybe cyanescens</name>
    <dbReference type="NCBI Taxonomy" id="93625"/>
    <lineage>
        <taxon>Eukaryota</taxon>
        <taxon>Fungi</taxon>
        <taxon>Dikarya</taxon>
        <taxon>Basidiomycota</taxon>
        <taxon>Agaricomycotina</taxon>
        <taxon>Agaricomycetes</taxon>
        <taxon>Agaricomycetidae</taxon>
        <taxon>Agaricales</taxon>
        <taxon>Agaricineae</taxon>
        <taxon>Strophariaceae</taxon>
        <taxon>Psilocybe</taxon>
    </lineage>
</organism>
<dbReference type="OrthoDB" id="4781at2759"/>
<dbReference type="SUPFAM" id="SSF49899">
    <property type="entry name" value="Concanavalin A-like lectins/glucanases"/>
    <property type="match status" value="1"/>
</dbReference>
<feature type="transmembrane region" description="Helical" evidence="3">
    <location>
        <begin position="388"/>
        <end position="413"/>
    </location>
</feature>
<dbReference type="InParanoid" id="A0A409XVC4"/>
<proteinExistence type="inferred from homology"/>
<feature type="compositionally biased region" description="Polar residues" evidence="2">
    <location>
        <begin position="225"/>
        <end position="234"/>
    </location>
</feature>
<keyword evidence="3" id="KW-0812">Transmembrane</keyword>
<feature type="compositionally biased region" description="Pro residues" evidence="2">
    <location>
        <begin position="136"/>
        <end position="148"/>
    </location>
</feature>